<protein>
    <recommendedName>
        <fullName evidence="4">SAM domain-containing protein</fullName>
    </recommendedName>
</protein>
<evidence type="ECO:0008006" key="4">
    <source>
        <dbReference type="Google" id="ProtNLM"/>
    </source>
</evidence>
<gene>
    <name evidence="2" type="ORF">OS493_000546</name>
</gene>
<sequence>MSDLLIPEDFNGSLIPNHPAELGRWLRKNDVQEDIIEIICDNNITGADFKTLSDRDMKDLIPNFLMRKRLRDWIAGVVSGKIILKPLEDKGSSVEECSLDENDVAVREDEDLSEFVPSSEVSGSSSSVSKIIDHAKKRPSSPLQLPGGKLPRLVTSAAKEKQSNDHALASSTGTVPDDASDSIESLSKSLKLVVPSSVKECRKNGERLSDRARQDVIKHSLIILQAAIGRDRP</sequence>
<dbReference type="Proteomes" id="UP001163046">
    <property type="component" value="Unassembled WGS sequence"/>
</dbReference>
<feature type="region of interest" description="Disordered" evidence="1">
    <location>
        <begin position="109"/>
        <end position="182"/>
    </location>
</feature>
<feature type="compositionally biased region" description="Low complexity" evidence="1">
    <location>
        <begin position="114"/>
        <end position="129"/>
    </location>
</feature>
<dbReference type="AlphaFoldDB" id="A0A9X0A7H7"/>
<dbReference type="SUPFAM" id="SSF47769">
    <property type="entry name" value="SAM/Pointed domain"/>
    <property type="match status" value="1"/>
</dbReference>
<evidence type="ECO:0000313" key="3">
    <source>
        <dbReference type="Proteomes" id="UP001163046"/>
    </source>
</evidence>
<dbReference type="Gene3D" id="1.10.150.50">
    <property type="entry name" value="Transcription Factor, Ets-1"/>
    <property type="match status" value="1"/>
</dbReference>
<comment type="caution">
    <text evidence="2">The sequence shown here is derived from an EMBL/GenBank/DDBJ whole genome shotgun (WGS) entry which is preliminary data.</text>
</comment>
<accession>A0A9X0A7H7</accession>
<evidence type="ECO:0000313" key="2">
    <source>
        <dbReference type="EMBL" id="KAJ7394720.1"/>
    </source>
</evidence>
<evidence type="ECO:0000256" key="1">
    <source>
        <dbReference type="SAM" id="MobiDB-lite"/>
    </source>
</evidence>
<keyword evidence="3" id="KW-1185">Reference proteome</keyword>
<dbReference type="InterPro" id="IPR013761">
    <property type="entry name" value="SAM/pointed_sf"/>
</dbReference>
<organism evidence="2 3">
    <name type="scientific">Desmophyllum pertusum</name>
    <dbReference type="NCBI Taxonomy" id="174260"/>
    <lineage>
        <taxon>Eukaryota</taxon>
        <taxon>Metazoa</taxon>
        <taxon>Cnidaria</taxon>
        <taxon>Anthozoa</taxon>
        <taxon>Hexacorallia</taxon>
        <taxon>Scleractinia</taxon>
        <taxon>Caryophylliina</taxon>
        <taxon>Caryophylliidae</taxon>
        <taxon>Desmophyllum</taxon>
    </lineage>
</organism>
<proteinExistence type="predicted"/>
<name>A0A9X0A7H7_9CNID</name>
<dbReference type="EMBL" id="MU825396">
    <property type="protein sequence ID" value="KAJ7394720.1"/>
    <property type="molecule type" value="Genomic_DNA"/>
</dbReference>
<reference evidence="2" key="1">
    <citation type="submission" date="2023-01" db="EMBL/GenBank/DDBJ databases">
        <title>Genome assembly of the deep-sea coral Lophelia pertusa.</title>
        <authorList>
            <person name="Herrera S."/>
            <person name="Cordes E."/>
        </authorList>
    </citation>
    <scope>NUCLEOTIDE SEQUENCE</scope>
    <source>
        <strain evidence="2">USNM1676648</strain>
        <tissue evidence="2">Polyp</tissue>
    </source>
</reference>